<comment type="caution">
    <text evidence="4">The sequence shown here is derived from an EMBL/GenBank/DDBJ whole genome shotgun (WGS) entry which is preliminary data.</text>
</comment>
<dbReference type="SMART" id="SM00306">
    <property type="entry name" value="HintN"/>
    <property type="match status" value="1"/>
</dbReference>
<dbReference type="SUPFAM" id="SSF51294">
    <property type="entry name" value="Hedgehog/intein (Hint) domain"/>
    <property type="match status" value="1"/>
</dbReference>
<dbReference type="InterPro" id="IPR031325">
    <property type="entry name" value="RHS_repeat"/>
</dbReference>
<dbReference type="InterPro" id="IPR036844">
    <property type="entry name" value="Hint_dom_sf"/>
</dbReference>
<dbReference type="PROSITE" id="PS50818">
    <property type="entry name" value="INTEIN_C_TER"/>
    <property type="match status" value="1"/>
</dbReference>
<dbReference type="Gene3D" id="2.170.16.10">
    <property type="entry name" value="Hedgehog/Intein (Hint) domain"/>
    <property type="match status" value="1"/>
</dbReference>
<evidence type="ECO:0000256" key="1">
    <source>
        <dbReference type="ARBA" id="ARBA00022737"/>
    </source>
</evidence>
<protein>
    <recommendedName>
        <fullName evidence="3">Hint domain-containing protein</fullName>
    </recommendedName>
</protein>
<evidence type="ECO:0000313" key="5">
    <source>
        <dbReference type="Proteomes" id="UP001519863"/>
    </source>
</evidence>
<dbReference type="NCBIfam" id="TIGR01443">
    <property type="entry name" value="intein_Cterm"/>
    <property type="match status" value="1"/>
</dbReference>
<name>A0ABS7BGM8_9ACTN</name>
<dbReference type="PANTHER" id="PTHR32305">
    <property type="match status" value="1"/>
</dbReference>
<dbReference type="PANTHER" id="PTHR32305:SF17">
    <property type="entry name" value="TRNA NUCLEASE WAPA"/>
    <property type="match status" value="1"/>
</dbReference>
<dbReference type="Proteomes" id="UP001519863">
    <property type="component" value="Unassembled WGS sequence"/>
</dbReference>
<feature type="region of interest" description="Disordered" evidence="2">
    <location>
        <begin position="1729"/>
        <end position="1790"/>
    </location>
</feature>
<dbReference type="Gene3D" id="2.180.10.10">
    <property type="entry name" value="RHS repeat-associated core"/>
    <property type="match status" value="1"/>
</dbReference>
<dbReference type="NCBIfam" id="TIGR01643">
    <property type="entry name" value="YD_repeat_2x"/>
    <property type="match status" value="2"/>
</dbReference>
<dbReference type="Pfam" id="PF07591">
    <property type="entry name" value="PT-HINT"/>
    <property type="match status" value="1"/>
</dbReference>
<dbReference type="InterPro" id="IPR003587">
    <property type="entry name" value="Hint_dom_N"/>
</dbReference>
<dbReference type="InterPro" id="IPR056823">
    <property type="entry name" value="TEN-like_YD-shell"/>
</dbReference>
<dbReference type="NCBIfam" id="TIGR03696">
    <property type="entry name" value="Rhs_assc_core"/>
    <property type="match status" value="1"/>
</dbReference>
<organism evidence="4 5">
    <name type="scientific">Actinoplanes hulinensis</name>
    <dbReference type="NCBI Taxonomy" id="1144547"/>
    <lineage>
        <taxon>Bacteria</taxon>
        <taxon>Bacillati</taxon>
        <taxon>Actinomycetota</taxon>
        <taxon>Actinomycetes</taxon>
        <taxon>Micromonosporales</taxon>
        <taxon>Micromonosporaceae</taxon>
        <taxon>Actinoplanes</taxon>
    </lineage>
</organism>
<keyword evidence="1" id="KW-0677">Repeat</keyword>
<accession>A0ABS7BGM8</accession>
<reference evidence="4 5" key="1">
    <citation type="journal article" date="2013" name="Antonie Van Leeuwenhoek">
        <title>Actinoplanes hulinensis sp. nov., a novel actinomycete isolated from soybean root (Glycine max (L.) Merr).</title>
        <authorList>
            <person name="Shen Y."/>
            <person name="Liu C."/>
            <person name="Wang X."/>
            <person name="Zhao J."/>
            <person name="Jia F."/>
            <person name="Zhang Y."/>
            <person name="Wang L."/>
            <person name="Yang D."/>
            <person name="Xiang W."/>
        </authorList>
    </citation>
    <scope>NUCLEOTIDE SEQUENCE [LARGE SCALE GENOMIC DNA]</scope>
    <source>
        <strain evidence="4 5">NEAU-M9</strain>
    </source>
</reference>
<dbReference type="Pfam" id="PF25023">
    <property type="entry name" value="TEN_YD-shell"/>
    <property type="match status" value="1"/>
</dbReference>
<dbReference type="InterPro" id="IPR022385">
    <property type="entry name" value="Rhs_assc_core"/>
</dbReference>
<gene>
    <name evidence="4" type="ORF">KZ829_40540</name>
</gene>
<dbReference type="RefSeq" id="WP_220149149.1">
    <property type="nucleotide sequence ID" value="NZ_JAHXZI010000035.1"/>
</dbReference>
<dbReference type="Pfam" id="PF05593">
    <property type="entry name" value="RHS_repeat"/>
    <property type="match status" value="1"/>
</dbReference>
<dbReference type="EMBL" id="JAHXZI010000035">
    <property type="protein sequence ID" value="MBW6440031.1"/>
    <property type="molecule type" value="Genomic_DNA"/>
</dbReference>
<dbReference type="InterPro" id="IPR030934">
    <property type="entry name" value="Intein_C"/>
</dbReference>
<keyword evidence="5" id="KW-1185">Reference proteome</keyword>
<dbReference type="InterPro" id="IPR006530">
    <property type="entry name" value="YD"/>
</dbReference>
<evidence type="ECO:0000313" key="4">
    <source>
        <dbReference type="EMBL" id="MBW6440031.1"/>
    </source>
</evidence>
<evidence type="ECO:0000256" key="2">
    <source>
        <dbReference type="SAM" id="MobiDB-lite"/>
    </source>
</evidence>
<evidence type="ECO:0000259" key="3">
    <source>
        <dbReference type="SMART" id="SM00306"/>
    </source>
</evidence>
<sequence>MTTAVVDRASVPARWQAGMVIKVSARDASAASLAVDYSKFQHAYGGDWASRLRLWRLPDCALTTPDKASCAPTPLDSSNNTNTATVTADVPVATTTAATTGSAAPASTMMVALAAAPSGSSGDFSASPLAASATWSAGGSTGDFTWSYPMRTPNGIAGPQPGMSLSYSSSSVDGRSAATNNQPSWIGEGFDFSPGFVERRYVSCDDDKAGSPNNPTQSFDQCWRSNNATMSLGGSSTELVYETGKGWHGRSENGSKIELLTGATNGDNDGEHWKVTTTDGVQYFFGLNKPAGQTAETGSTWTTRVYGNHAGEPCKAATFAASACTQAWRWNLDYAIDTHGNTISYWYTKETNRYAAELTSTKLVEYVRGGSLARIDYGTWDRGSTDRSVTPLAQVNFTTADRCSSNCTVHDAQHWPDTPWDQECKTTATSCTDYSPTFWSTKRLSKIATRVWDTTKTTPAWQDVDQWVLTHSFPNTGDGTHAGLWLSSIAHTGLVGGTAAMPPVTFDPVSKPNRVLTGTNNTENWQRIANIDTETGARIAVTYSLPECTQTNLPTAPHNNTKRCYPVIGPDPYSTSGGDLTEWWHKYVVTAVSELDVPLADGHQAPAKTTFYTYEGTPAWHYADDDGLSKAKYKTWDQFRGYASVLTKVGEVNPTLTRTTFFRGMHNDRTSPSGGTTPVTVPASLGTETVNDHDQYAGMVREHVVYNGDENKPVSKTVNVPWLSNPTASRTINGDTVTARYVNTETVYSGTALGVNGSRGWRVTSTTTKYDQTYGLPTTVQDNGDIAATGDEKCTTTTYNRNTTKNIVTLPSRITTTALACGVAPTSEAQMVDDALTFYDGATSATTAPVRGQLSRTDLMKAWTPAGGTTWKTSGESTFDAFGRTLVETDVRRNTVTNAYTPANSLVTRKTQTTNLGWVTTTDINPAWSAPAKITDINNRVADVAYDPLGRTSQVWDAGWTRAANPNNPLKKFTYVFSPTRSTYPYIKTEALNVTGGTDTSYVIYDGMMRNRQSQSAAVGGGRVVTDTLYDEYGFASMSYAAHAEPDAPSGTLWWEPEWSVPAQSVTVFDRAGRPTDNIFRAGSADSGGTNMVEKWRTTTRYEGDLTTVVPPQGGTPTTTITDVLGRTKELRQYNTAAGIDGGYLKTSYSYNAKNQLTTVVDHAGDQWTYTYDLLGRQKETADPDKGKSYAEYNDLGEVTLTRDADNRVLAYTYDTLGRQTAVYNSTVADANKRAEWIYDKLYTGQTVRGALTQTIRYDTAADGTRQPYKWQVRGFNTRNQVTGAHHIIPTAETGLAGTYIYAYGFSAYTGEPTTLTYPAGGGLTTETVTTNYDATSGLPKSLDTNLAGVGSYVVGQQYTSYGEPTVNTVKISGGTYAERGISYELDTRRVKQVQVKPETSTGTVADRSYTYDHSGQITSIADTPQVGQADTQCFTYDALQRLTSAWTPKTGVTCAAAPSVADLGGPAPYWTDWTIDNLGNRTKEVSHSAAGDTTRNYAVPPAGLNAVRPHSVTGLTTILPNQSSTTVGYSYDNSGNMTTRPGDTATQTITWDAEGKPIKTVEGSKVTTSLYDADGTRLIQRDNTGATLYLPGNEIRRVISGTAPTATRYYSFGPAGIIASRTNATQSLTWLFGDHQGSQSIAVNAYTQQVSIRRQAPYGGLRGTNPTWPNNKGFVGGDIDSTGLTHIGAREYDTALGRFISVDPIQDLTDPQQWNAYAYSNNNPISFSDPTGLRYPKEPSGGDANHDYMSGPGPSSGGSSGNQSSSSSGGSSGGSSGSTPKQKKSGWDRVGDWFSENKTMLAGAGVGVVTFIGCTAVTGGAGALGCAGVAGAAASVTTDYLDGRIDSASDLVVSAAEGALDGLLAVPLAAVDLAKQSVAIYDNAKEGDWLAVGGHGAAAVLDVVTVVTGVKTIRGKKMNCHSFAAATPVLLADGTTKPISEVKIGDEVLATDPETGLTTSETVETLFDNVDEEFSDITVGLSDGTMAVLQATSNHPFWNRTNKEWTEAGDLAYGDELHSLGEGTDATVAGVRTYSGSRHMYDLTVSEVHTYYVLAGTTPVLVHNCDTSPDLANYADSLRPGFKKGKGPFFAAKYTSASGETYYGHSGHDLVPAPGGVVDSLVRRFTPEDGRYHKGCAETMCLIKAEAKEGAAGVRGGTFEVVMVRGLNSPPGGAHGKPASPCELVCQPRLENQGIGFVAGLG</sequence>
<dbReference type="InterPro" id="IPR050708">
    <property type="entry name" value="T6SS_VgrG/RHS"/>
</dbReference>
<dbReference type="CDD" id="cd00081">
    <property type="entry name" value="Hint"/>
    <property type="match status" value="1"/>
</dbReference>
<feature type="domain" description="Hint" evidence="3">
    <location>
        <begin position="1921"/>
        <end position="2022"/>
    </location>
</feature>
<proteinExistence type="predicted"/>